<feature type="compositionally biased region" description="Basic and acidic residues" evidence="1">
    <location>
        <begin position="102"/>
        <end position="123"/>
    </location>
</feature>
<feature type="compositionally biased region" description="Low complexity" evidence="1">
    <location>
        <begin position="71"/>
        <end position="94"/>
    </location>
</feature>
<dbReference type="PROSITE" id="PS51257">
    <property type="entry name" value="PROKAR_LIPOPROTEIN"/>
    <property type="match status" value="1"/>
</dbReference>
<comment type="caution">
    <text evidence="3">The sequence shown here is derived from an EMBL/GenBank/DDBJ whole genome shotgun (WGS) entry which is preliminary data.</text>
</comment>
<evidence type="ECO:0000256" key="2">
    <source>
        <dbReference type="SAM" id="SignalP"/>
    </source>
</evidence>
<dbReference type="Proteomes" id="UP001271274">
    <property type="component" value="Unassembled WGS sequence"/>
</dbReference>
<feature type="signal peptide" evidence="2">
    <location>
        <begin position="1"/>
        <end position="25"/>
    </location>
</feature>
<gene>
    <name evidence="3" type="ORF">PV662_43050</name>
</gene>
<sequence>MHRSTTTATLLVTVAVSALTGCVTAHHPPPPQASPVPSRPSLPRPDGTTETQIVQAPAREALELIGPPRESTPSASTAPKPTAPAPTTTAAAPTPTAPPPPLRDERHDAPERHGPPAESRPRVEIPPLPRTIPTRPPKNSDVCALGHKYGGWGKDTPQAAICKDVYGR</sequence>
<feature type="chain" id="PRO_5045253824" description="Lipoprotein" evidence="2">
    <location>
        <begin position="26"/>
        <end position="168"/>
    </location>
</feature>
<feature type="compositionally biased region" description="Pro residues" evidence="1">
    <location>
        <begin position="124"/>
        <end position="136"/>
    </location>
</feature>
<dbReference type="EMBL" id="JARAYU010000027">
    <property type="protein sequence ID" value="MDX3706382.1"/>
    <property type="molecule type" value="Genomic_DNA"/>
</dbReference>
<evidence type="ECO:0000313" key="4">
    <source>
        <dbReference type="Proteomes" id="UP001271274"/>
    </source>
</evidence>
<feature type="region of interest" description="Disordered" evidence="1">
    <location>
        <begin position="23"/>
        <end position="141"/>
    </location>
</feature>
<dbReference type="RefSeq" id="WP_060892073.1">
    <property type="nucleotide sequence ID" value="NZ_JARAYT010000030.1"/>
</dbReference>
<accession>A0ABU4NWC6</accession>
<organism evidence="3 4">
    <name type="scientific">Streptomyces europaeiscabiei</name>
    <dbReference type="NCBI Taxonomy" id="146819"/>
    <lineage>
        <taxon>Bacteria</taxon>
        <taxon>Bacillati</taxon>
        <taxon>Actinomycetota</taxon>
        <taxon>Actinomycetes</taxon>
        <taxon>Kitasatosporales</taxon>
        <taxon>Streptomycetaceae</taxon>
        <taxon>Streptomyces</taxon>
    </lineage>
</organism>
<protein>
    <recommendedName>
        <fullName evidence="5">Lipoprotein</fullName>
    </recommendedName>
</protein>
<reference evidence="3 4" key="1">
    <citation type="journal article" date="2023" name="Microb. Genom.">
        <title>Mesoterricola silvestris gen. nov., sp. nov., Mesoterricola sediminis sp. nov., Geothrix oryzae sp. nov., Geothrix edaphica sp. nov., Geothrix rubra sp. nov., and Geothrix limicola sp. nov., six novel members of Acidobacteriota isolated from soils.</title>
        <authorList>
            <person name="Weisberg A.J."/>
            <person name="Pearce E."/>
            <person name="Kramer C.G."/>
            <person name="Chang J.H."/>
            <person name="Clarke C.R."/>
        </authorList>
    </citation>
    <scope>NUCLEOTIDE SEQUENCE [LARGE SCALE GENOMIC DNA]</scope>
    <source>
        <strain evidence="3 4">ID09-01A</strain>
    </source>
</reference>
<name>A0ABU4NWC6_9ACTN</name>
<evidence type="ECO:0000313" key="3">
    <source>
        <dbReference type="EMBL" id="MDX3706382.1"/>
    </source>
</evidence>
<proteinExistence type="predicted"/>
<keyword evidence="4" id="KW-1185">Reference proteome</keyword>
<keyword evidence="2" id="KW-0732">Signal</keyword>
<feature type="compositionally biased region" description="Pro residues" evidence="1">
    <location>
        <begin position="27"/>
        <end position="43"/>
    </location>
</feature>
<evidence type="ECO:0000256" key="1">
    <source>
        <dbReference type="SAM" id="MobiDB-lite"/>
    </source>
</evidence>
<evidence type="ECO:0008006" key="5">
    <source>
        <dbReference type="Google" id="ProtNLM"/>
    </source>
</evidence>